<evidence type="ECO:0008006" key="3">
    <source>
        <dbReference type="Google" id="ProtNLM"/>
    </source>
</evidence>
<gene>
    <name evidence="1" type="ORF">AS030_00550</name>
</gene>
<evidence type="ECO:0000313" key="1">
    <source>
        <dbReference type="EMBL" id="KSU84097.1"/>
    </source>
</evidence>
<dbReference type="EMBL" id="LNQN01000001">
    <property type="protein sequence ID" value="KSU84097.1"/>
    <property type="molecule type" value="Genomic_DNA"/>
</dbReference>
<proteinExistence type="predicted"/>
<keyword evidence="2" id="KW-1185">Reference proteome</keyword>
<name>A0A0V8JAX6_9BACL</name>
<dbReference type="RefSeq" id="WP_061967222.1">
    <property type="nucleotide sequence ID" value="NZ_FMAV01000001.1"/>
</dbReference>
<dbReference type="Gene3D" id="1.10.3750.10">
    <property type="entry name" value="YhaI-like"/>
    <property type="match status" value="1"/>
</dbReference>
<dbReference type="SUPFAM" id="SSF109915">
    <property type="entry name" value="Hypothetical protein YhaI"/>
    <property type="match status" value="1"/>
</dbReference>
<dbReference type="AlphaFoldDB" id="A0A0V8JAX6"/>
<dbReference type="Proteomes" id="UP000054099">
    <property type="component" value="Unassembled WGS sequence"/>
</dbReference>
<sequence length="113" mass="13537">METIEERVERLEYYNWLTVQSINLRTYPFYTLVMEKHLTEAEVEDVLSLCNELHRRFTAQTENGYVQYLPLLLHFAGMLNSKLKPGETIEVLRLQGIHPELMDKLYELARRYE</sequence>
<organism evidence="1 2">
    <name type="scientific">Fictibacillus enclensis</name>
    <dbReference type="NCBI Taxonomy" id="1017270"/>
    <lineage>
        <taxon>Bacteria</taxon>
        <taxon>Bacillati</taxon>
        <taxon>Bacillota</taxon>
        <taxon>Bacilli</taxon>
        <taxon>Bacillales</taxon>
        <taxon>Fictibacillaceae</taxon>
        <taxon>Fictibacillus</taxon>
    </lineage>
</organism>
<comment type="caution">
    <text evidence="1">The sequence shown here is derived from an EMBL/GenBank/DDBJ whole genome shotgun (WGS) entry which is preliminary data.</text>
</comment>
<dbReference type="InterPro" id="IPR015058">
    <property type="entry name" value="DUF1878"/>
</dbReference>
<dbReference type="InterPro" id="IPR035945">
    <property type="entry name" value="YhaI-like_sf"/>
</dbReference>
<protein>
    <recommendedName>
        <fullName evidence="3">DUF1878 domain-containing protein</fullName>
    </recommendedName>
</protein>
<accession>A0A0V8JAX6</accession>
<dbReference type="Pfam" id="PF08963">
    <property type="entry name" value="DUF1878"/>
    <property type="match status" value="1"/>
</dbReference>
<reference evidence="1 2" key="1">
    <citation type="journal article" date="2014" name="Antonie Van Leeuwenhoek">
        <title>Fictibacillus enclensis sp. nov., isolated from marine sediment.</title>
        <authorList>
            <person name="Dastager S.G."/>
            <person name="Mawlankar R."/>
            <person name="Srinivasan K."/>
            <person name="Tang S.K."/>
            <person name="Lee J.C."/>
            <person name="Ramana V.V."/>
            <person name="Shouche Y.S."/>
        </authorList>
    </citation>
    <scope>NUCLEOTIDE SEQUENCE [LARGE SCALE GENOMIC DNA]</scope>
    <source>
        <strain evidence="1 2">NIO-1003</strain>
    </source>
</reference>
<evidence type="ECO:0000313" key="2">
    <source>
        <dbReference type="Proteomes" id="UP000054099"/>
    </source>
</evidence>